<dbReference type="GO" id="GO:0009307">
    <property type="term" value="P:DNA restriction-modification system"/>
    <property type="evidence" value="ECO:0007669"/>
    <property type="project" value="InterPro"/>
</dbReference>
<dbReference type="GO" id="GO:0043565">
    <property type="term" value="F:sequence-specific DNA binding"/>
    <property type="evidence" value="ECO:0007669"/>
    <property type="project" value="TreeGrafter"/>
</dbReference>
<dbReference type="GO" id="GO:0006298">
    <property type="term" value="P:mismatch repair"/>
    <property type="evidence" value="ECO:0007669"/>
    <property type="project" value="TreeGrafter"/>
</dbReference>
<evidence type="ECO:0000313" key="4">
    <source>
        <dbReference type="EMBL" id="ENZ19939.1"/>
    </source>
</evidence>
<proteinExistence type="predicted"/>
<dbReference type="PATRIC" id="fig|999408.3.peg.396"/>
<name>A0A0E2HGP1_9FIRM</name>
<comment type="caution">
    <text evidence="4">The sequence shown here is derived from an EMBL/GenBank/DDBJ whole genome shotgun (WGS) entry which is preliminary data.</text>
</comment>
<evidence type="ECO:0000256" key="2">
    <source>
        <dbReference type="ARBA" id="ARBA00022679"/>
    </source>
</evidence>
<dbReference type="AlphaFoldDB" id="A0A0E2HGP1"/>
<dbReference type="HOGENOM" id="CLU_2116720_0_0_9"/>
<protein>
    <submittedName>
        <fullName evidence="4">DNA adenine methylase</fullName>
    </submittedName>
</protein>
<evidence type="ECO:0000313" key="5">
    <source>
        <dbReference type="Proteomes" id="UP000013085"/>
    </source>
</evidence>
<sequence length="114" mass="13205">MTEISAQPFVKWAGGKRQLLGQIKASLPKHFNGYMEPFVDGGAVYFDLQPEKSIINDINESLINAYLQIKISPEEFADAISEYDKRIADGGKEYYYKVREFYNDKMMRAEYDMN</sequence>
<accession>A0A0E2HGP1</accession>
<keyword evidence="3" id="KW-0949">S-adenosyl-L-methionine</keyword>
<dbReference type="SUPFAM" id="SSF53335">
    <property type="entry name" value="S-adenosyl-L-methionine-dependent methyltransferases"/>
    <property type="match status" value="1"/>
</dbReference>
<dbReference type="Proteomes" id="UP000013085">
    <property type="component" value="Unassembled WGS sequence"/>
</dbReference>
<dbReference type="EMBL" id="AGYR01000002">
    <property type="protein sequence ID" value="ENZ19939.1"/>
    <property type="molecule type" value="Genomic_DNA"/>
</dbReference>
<evidence type="ECO:0000256" key="1">
    <source>
        <dbReference type="ARBA" id="ARBA00022603"/>
    </source>
</evidence>
<gene>
    <name evidence="4" type="ORF">HMPREF1090_00360</name>
</gene>
<dbReference type="PRINTS" id="PR00505">
    <property type="entry name" value="D12N6MTFRASE"/>
</dbReference>
<organism evidence="4 5">
    <name type="scientific">[Clostridium] clostridioforme 90A8</name>
    <dbReference type="NCBI Taxonomy" id="999408"/>
    <lineage>
        <taxon>Bacteria</taxon>
        <taxon>Bacillati</taxon>
        <taxon>Bacillota</taxon>
        <taxon>Clostridia</taxon>
        <taxon>Lachnospirales</taxon>
        <taxon>Lachnospiraceae</taxon>
        <taxon>Enterocloster</taxon>
    </lineage>
</organism>
<dbReference type="PANTHER" id="PTHR30481:SF3">
    <property type="entry name" value="DNA ADENINE METHYLASE"/>
    <property type="match status" value="1"/>
</dbReference>
<dbReference type="GO" id="GO:1904047">
    <property type="term" value="F:S-adenosyl-L-methionine binding"/>
    <property type="evidence" value="ECO:0007669"/>
    <property type="project" value="TreeGrafter"/>
</dbReference>
<keyword evidence="2" id="KW-0808">Transferase</keyword>
<reference evidence="4 5" key="1">
    <citation type="submission" date="2013-01" db="EMBL/GenBank/DDBJ databases">
        <title>The Genome Sequence of Clostridium clostridioforme 90A8.</title>
        <authorList>
            <consortium name="The Broad Institute Genome Sequencing Platform"/>
            <person name="Earl A."/>
            <person name="Ward D."/>
            <person name="Feldgarden M."/>
            <person name="Gevers D."/>
            <person name="Courvalin P."/>
            <person name="Lambert T."/>
            <person name="Walker B."/>
            <person name="Young S.K."/>
            <person name="Zeng Q."/>
            <person name="Gargeya S."/>
            <person name="Fitzgerald M."/>
            <person name="Haas B."/>
            <person name="Abouelleil A."/>
            <person name="Alvarado L."/>
            <person name="Arachchi H.M."/>
            <person name="Berlin A.M."/>
            <person name="Chapman S.B."/>
            <person name="Dewar J."/>
            <person name="Goldberg J."/>
            <person name="Griggs A."/>
            <person name="Gujja S."/>
            <person name="Hansen M."/>
            <person name="Howarth C."/>
            <person name="Imamovic A."/>
            <person name="Larimer J."/>
            <person name="McCowan C."/>
            <person name="Murphy C."/>
            <person name="Neiman D."/>
            <person name="Pearson M."/>
            <person name="Priest M."/>
            <person name="Roberts A."/>
            <person name="Saif S."/>
            <person name="Shea T."/>
            <person name="Sisk P."/>
            <person name="Sykes S."/>
            <person name="Wortman J."/>
            <person name="Nusbaum C."/>
            <person name="Birren B."/>
        </authorList>
    </citation>
    <scope>NUCLEOTIDE SEQUENCE [LARGE SCALE GENOMIC DNA]</scope>
    <source>
        <strain evidence="4 5">90A8</strain>
    </source>
</reference>
<dbReference type="InterPro" id="IPR012327">
    <property type="entry name" value="MeTrfase_D12"/>
</dbReference>
<dbReference type="PANTHER" id="PTHR30481">
    <property type="entry name" value="DNA ADENINE METHYLASE"/>
    <property type="match status" value="1"/>
</dbReference>
<dbReference type="GO" id="GO:0009007">
    <property type="term" value="F:site-specific DNA-methyltransferase (adenine-specific) activity"/>
    <property type="evidence" value="ECO:0007669"/>
    <property type="project" value="UniProtKB-EC"/>
</dbReference>
<dbReference type="Gene3D" id="3.40.50.150">
    <property type="entry name" value="Vaccinia Virus protein VP39"/>
    <property type="match status" value="1"/>
</dbReference>
<dbReference type="InterPro" id="IPR029063">
    <property type="entry name" value="SAM-dependent_MTases_sf"/>
</dbReference>
<keyword evidence="1 4" id="KW-0489">Methyltransferase</keyword>
<dbReference type="GO" id="GO:0032259">
    <property type="term" value="P:methylation"/>
    <property type="evidence" value="ECO:0007669"/>
    <property type="project" value="UniProtKB-KW"/>
</dbReference>
<dbReference type="Pfam" id="PF02086">
    <property type="entry name" value="MethyltransfD12"/>
    <property type="match status" value="1"/>
</dbReference>
<evidence type="ECO:0000256" key="3">
    <source>
        <dbReference type="ARBA" id="ARBA00022691"/>
    </source>
</evidence>